<dbReference type="AlphaFoldDB" id="A0A3B0ZK30"/>
<organism evidence="1">
    <name type="scientific">hydrothermal vent metagenome</name>
    <dbReference type="NCBI Taxonomy" id="652676"/>
    <lineage>
        <taxon>unclassified sequences</taxon>
        <taxon>metagenomes</taxon>
        <taxon>ecological metagenomes</taxon>
    </lineage>
</organism>
<name>A0A3B0ZK30_9ZZZZ</name>
<proteinExistence type="predicted"/>
<dbReference type="EMBL" id="UOFS01000011">
    <property type="protein sequence ID" value="VAW92031.1"/>
    <property type="molecule type" value="Genomic_DNA"/>
</dbReference>
<reference evidence="1" key="1">
    <citation type="submission" date="2018-06" db="EMBL/GenBank/DDBJ databases">
        <authorList>
            <person name="Zhirakovskaya E."/>
        </authorList>
    </citation>
    <scope>NUCLEOTIDE SEQUENCE</scope>
</reference>
<protein>
    <recommendedName>
        <fullName evidence="2">CheW-like domain-containing protein</fullName>
    </recommendedName>
</protein>
<sequence>MDKLFNAILEKKQLSLLMIDTMILGFDKDSVLSIESITELNSKRQSKMSSGSIQYATSELPVYTFNRNLNILVKPSTKNQFCVSLKHPDNQKLFAIMCDAIEHYDIENNNIRPIPALNYNPKSPIIAMVKKDSELVFISSAESMQGYINSQEHKHA</sequence>
<accession>A0A3B0ZK30</accession>
<evidence type="ECO:0000313" key="1">
    <source>
        <dbReference type="EMBL" id="VAW92031.1"/>
    </source>
</evidence>
<evidence type="ECO:0008006" key="2">
    <source>
        <dbReference type="Google" id="ProtNLM"/>
    </source>
</evidence>
<gene>
    <name evidence="1" type="ORF">MNBD_GAMMA22-2312</name>
</gene>